<name>A0AAW9CYS1_BURTH</name>
<dbReference type="Proteomes" id="UP001272137">
    <property type="component" value="Unassembled WGS sequence"/>
</dbReference>
<reference evidence="2" key="1">
    <citation type="submission" date="2018-08" db="EMBL/GenBank/DDBJ databases">
        <title>Identification of Burkholderia cepacia strains that express a Burkholderia pseudomallei-like capsular polysaccharide.</title>
        <authorList>
            <person name="Burtnick M.N."/>
            <person name="Vongsouvath M."/>
            <person name="Newton P."/>
            <person name="Wuthiekanun V."/>
            <person name="Limmathurotsakul D."/>
            <person name="Brett P.J."/>
            <person name="Chantratita N."/>
            <person name="Dance D.A."/>
        </authorList>
    </citation>
    <scope>NUCLEOTIDE SEQUENCE</scope>
    <source>
        <strain evidence="2">SBXCC001</strain>
    </source>
</reference>
<organism evidence="2 3">
    <name type="scientific">Burkholderia thailandensis</name>
    <dbReference type="NCBI Taxonomy" id="57975"/>
    <lineage>
        <taxon>Bacteria</taxon>
        <taxon>Pseudomonadati</taxon>
        <taxon>Pseudomonadota</taxon>
        <taxon>Betaproteobacteria</taxon>
        <taxon>Burkholderiales</taxon>
        <taxon>Burkholderiaceae</taxon>
        <taxon>Burkholderia</taxon>
        <taxon>pseudomallei group</taxon>
    </lineage>
</organism>
<comment type="caution">
    <text evidence="2">The sequence shown here is derived from an EMBL/GenBank/DDBJ whole genome shotgun (WGS) entry which is preliminary data.</text>
</comment>
<accession>A0AAW9CYS1</accession>
<feature type="region of interest" description="Disordered" evidence="1">
    <location>
        <begin position="1"/>
        <end position="40"/>
    </location>
</feature>
<evidence type="ECO:0000313" key="2">
    <source>
        <dbReference type="EMBL" id="MDW9252894.1"/>
    </source>
</evidence>
<proteinExistence type="predicted"/>
<dbReference type="AlphaFoldDB" id="A0AAW9CYS1"/>
<evidence type="ECO:0000313" key="3">
    <source>
        <dbReference type="Proteomes" id="UP001272137"/>
    </source>
</evidence>
<protein>
    <submittedName>
        <fullName evidence="2">Uncharacterized protein</fullName>
    </submittedName>
</protein>
<dbReference type="EMBL" id="QXCT01000001">
    <property type="protein sequence ID" value="MDW9252894.1"/>
    <property type="molecule type" value="Genomic_DNA"/>
</dbReference>
<gene>
    <name evidence="2" type="ORF">C7S16_5921</name>
</gene>
<sequence length="40" mass="4338">MWRNRKRRGASVPPEAAATAVRPRHPSSGGRAAREKSANP</sequence>
<evidence type="ECO:0000256" key="1">
    <source>
        <dbReference type="SAM" id="MobiDB-lite"/>
    </source>
</evidence>